<dbReference type="STRING" id="1547922.ISF6_1670"/>
<dbReference type="EMBL" id="BBYR01000003">
    <property type="protein sequence ID" value="GAP33892.1"/>
    <property type="molecule type" value="Genomic_DNA"/>
</dbReference>
<dbReference type="AlphaFoldDB" id="A0A0K8NU26"/>
<feature type="chain" id="PRO_5005513361" evidence="2">
    <location>
        <begin position="24"/>
        <end position="323"/>
    </location>
</feature>
<dbReference type="InterPro" id="IPR005064">
    <property type="entry name" value="BUG"/>
</dbReference>
<dbReference type="SUPFAM" id="SSF53850">
    <property type="entry name" value="Periplasmic binding protein-like II"/>
    <property type="match status" value="1"/>
</dbReference>
<dbReference type="Gene3D" id="3.40.190.10">
    <property type="entry name" value="Periplasmic binding protein-like II"/>
    <property type="match status" value="1"/>
</dbReference>
<evidence type="ECO:0000313" key="3">
    <source>
        <dbReference type="EMBL" id="GAP33892.1"/>
    </source>
</evidence>
<sequence length="323" mass="33406">MTRPTTLFALACVAACLAGAAGAQTYPTKPIRMVVGFAPGGSTDKLARVLSQAMSEILGQTVTVDNRPGAAGNIAAEAVATAPADGYTVFMATVSSQAINPHLYPNTRFHPLDSFEPVMLVAKYPLVLMVPPGSPVDGVPGFVDFARRQSGKLYFSSAGTGSPGHLAGEIFKQDVKVEATHVPYKGGGPAMLAVMADEVQFAFETIPSAISLVRSGKLKGIAVTSDRRSSAAPDLPTMQEGGVKGISVTSWAGLVAPARTPRPVLDRLGEATRLALQKPGVRSALAADGAEPGGGTAAEFARFMASELRSWGQVVKNAGTKLD</sequence>
<dbReference type="CDD" id="cd13578">
    <property type="entry name" value="PBP2_Bug27"/>
    <property type="match status" value="1"/>
</dbReference>
<dbReference type="Proteomes" id="UP000037660">
    <property type="component" value="Unassembled WGS sequence"/>
</dbReference>
<comment type="similarity">
    <text evidence="1">Belongs to the UPF0065 (bug) family.</text>
</comment>
<keyword evidence="2" id="KW-0732">Signal</keyword>
<name>A0A0K8NU26_PISS1</name>
<gene>
    <name evidence="3" type="ORF">ISF6_1670</name>
</gene>
<organism evidence="3 4">
    <name type="scientific">Piscinibacter sakaiensis</name>
    <name type="common">Ideonella sakaiensis</name>
    <dbReference type="NCBI Taxonomy" id="1547922"/>
    <lineage>
        <taxon>Bacteria</taxon>
        <taxon>Pseudomonadati</taxon>
        <taxon>Pseudomonadota</taxon>
        <taxon>Betaproteobacteria</taxon>
        <taxon>Burkholderiales</taxon>
        <taxon>Sphaerotilaceae</taxon>
        <taxon>Piscinibacter</taxon>
    </lineage>
</organism>
<keyword evidence="4" id="KW-1185">Reference proteome</keyword>
<reference evidence="3 4" key="2">
    <citation type="journal article" date="2016" name="Science">
        <title>A bacterium that degrades and assimilates poly(ethylene terephthalate).</title>
        <authorList>
            <person name="Yoshida S."/>
            <person name="Hiraga K."/>
            <person name="Takehana T."/>
            <person name="Taniguchi I."/>
            <person name="Yamaji H."/>
            <person name="Maeda Y."/>
            <person name="Toyohara K."/>
            <person name="Miyamoto K."/>
            <person name="Kimura Y."/>
            <person name="Oda K."/>
        </authorList>
    </citation>
    <scope>NUCLEOTIDE SEQUENCE [LARGE SCALE GENOMIC DNA]</scope>
    <source>
        <strain evidence="4">NBRC 110686 / TISTR 2288 / 201-F6</strain>
    </source>
</reference>
<reference evidence="4" key="1">
    <citation type="submission" date="2015-07" db="EMBL/GenBank/DDBJ databases">
        <title>Discovery of a poly(ethylene terephthalate assimilation.</title>
        <authorList>
            <person name="Yoshida S."/>
            <person name="Hiraga K."/>
            <person name="Takehana T."/>
            <person name="Taniguchi I."/>
            <person name="Yamaji H."/>
            <person name="Maeda Y."/>
            <person name="Toyohara K."/>
            <person name="Miyamoto K."/>
            <person name="Kimura Y."/>
            <person name="Oda K."/>
        </authorList>
    </citation>
    <scope>NUCLEOTIDE SEQUENCE [LARGE SCALE GENOMIC DNA]</scope>
    <source>
        <strain evidence="4">NBRC 110686 / TISTR 2288 / 201-F6</strain>
    </source>
</reference>
<feature type="signal peptide" evidence="2">
    <location>
        <begin position="1"/>
        <end position="23"/>
    </location>
</feature>
<dbReference type="PIRSF" id="PIRSF017082">
    <property type="entry name" value="YflP"/>
    <property type="match status" value="1"/>
</dbReference>
<dbReference type="RefSeq" id="WP_197284519.1">
    <property type="nucleotide sequence ID" value="NZ_BBYR01000003.1"/>
</dbReference>
<proteinExistence type="inferred from homology"/>
<comment type="caution">
    <text evidence="3">The sequence shown here is derived from an EMBL/GenBank/DDBJ whole genome shotgun (WGS) entry which is preliminary data.</text>
</comment>
<dbReference type="Gene3D" id="3.40.190.150">
    <property type="entry name" value="Bordetella uptake gene, domain 1"/>
    <property type="match status" value="1"/>
</dbReference>
<protein>
    <submittedName>
        <fullName evidence="3">Putative exported protein</fullName>
    </submittedName>
</protein>
<evidence type="ECO:0000256" key="1">
    <source>
        <dbReference type="ARBA" id="ARBA00006987"/>
    </source>
</evidence>
<dbReference type="InterPro" id="IPR042100">
    <property type="entry name" value="Bug_dom1"/>
</dbReference>
<dbReference type="PANTHER" id="PTHR42928">
    <property type="entry name" value="TRICARBOXYLATE-BINDING PROTEIN"/>
    <property type="match status" value="1"/>
</dbReference>
<evidence type="ECO:0000313" key="4">
    <source>
        <dbReference type="Proteomes" id="UP000037660"/>
    </source>
</evidence>
<dbReference type="Pfam" id="PF03401">
    <property type="entry name" value="TctC"/>
    <property type="match status" value="1"/>
</dbReference>
<evidence type="ECO:0000256" key="2">
    <source>
        <dbReference type="SAM" id="SignalP"/>
    </source>
</evidence>
<dbReference type="PANTHER" id="PTHR42928:SF5">
    <property type="entry name" value="BLR1237 PROTEIN"/>
    <property type="match status" value="1"/>
</dbReference>
<accession>A0A0K8NU26</accession>